<proteinExistence type="predicted"/>
<dbReference type="EMBL" id="JACCJB010000017">
    <property type="protein sequence ID" value="KAF6220063.1"/>
    <property type="molecule type" value="Genomic_DNA"/>
</dbReference>
<protein>
    <submittedName>
        <fullName evidence="2">Uncharacterized protein</fullName>
    </submittedName>
</protein>
<evidence type="ECO:0000256" key="1">
    <source>
        <dbReference type="SAM" id="MobiDB-lite"/>
    </source>
</evidence>
<evidence type="ECO:0000313" key="3">
    <source>
        <dbReference type="Proteomes" id="UP000593566"/>
    </source>
</evidence>
<comment type="caution">
    <text evidence="2">The sequence shown here is derived from an EMBL/GenBank/DDBJ whole genome shotgun (WGS) entry which is preliminary data.</text>
</comment>
<dbReference type="RefSeq" id="XP_037149498.1">
    <property type="nucleotide sequence ID" value="XM_037294117.1"/>
</dbReference>
<feature type="compositionally biased region" description="Polar residues" evidence="1">
    <location>
        <begin position="155"/>
        <end position="169"/>
    </location>
</feature>
<accession>A0A8H6CAP9</accession>
<reference evidence="2 3" key="1">
    <citation type="journal article" date="2020" name="Genomics">
        <title>Complete, high-quality genomes from long-read metagenomic sequencing of two wolf lichen thalli reveals enigmatic genome architecture.</title>
        <authorList>
            <person name="McKenzie S.K."/>
            <person name="Walston R.F."/>
            <person name="Allen J.L."/>
        </authorList>
    </citation>
    <scope>NUCLEOTIDE SEQUENCE [LARGE SCALE GENOMIC DNA]</scope>
    <source>
        <strain evidence="2">WasteWater1</strain>
    </source>
</reference>
<dbReference type="Proteomes" id="UP000593566">
    <property type="component" value="Unassembled WGS sequence"/>
</dbReference>
<feature type="compositionally biased region" description="Basic and acidic residues" evidence="1">
    <location>
        <begin position="136"/>
        <end position="154"/>
    </location>
</feature>
<sequence length="252" mass="28491">MKMQLERVAFESKEAAITMDGLKEANSELTTELDETTKARSEDAYNRSTPFMRLALREMIPPDEPQELRIILVEAEGIVRQGMSSNATTELGVRRANGAQLSEADIDEVKSRLSEPYTSRRETQAQMIKDMREDLARKDEENHRLKMSVEESQRAPRTNGATQPTATSRTVQQQIADFDVMKKSPMRIFKIAANIIQQPGTAEEDGLLERNLEQLTHVQRQLVEQNGTNHRFEATTTAVKERLEAAQAPLHA</sequence>
<evidence type="ECO:0000313" key="2">
    <source>
        <dbReference type="EMBL" id="KAF6220063.1"/>
    </source>
</evidence>
<keyword evidence="3" id="KW-1185">Reference proteome</keyword>
<organism evidence="2 3">
    <name type="scientific">Letharia lupina</name>
    <dbReference type="NCBI Taxonomy" id="560253"/>
    <lineage>
        <taxon>Eukaryota</taxon>
        <taxon>Fungi</taxon>
        <taxon>Dikarya</taxon>
        <taxon>Ascomycota</taxon>
        <taxon>Pezizomycotina</taxon>
        <taxon>Lecanoromycetes</taxon>
        <taxon>OSLEUM clade</taxon>
        <taxon>Lecanoromycetidae</taxon>
        <taxon>Lecanorales</taxon>
        <taxon>Lecanorineae</taxon>
        <taxon>Parmeliaceae</taxon>
        <taxon>Letharia</taxon>
    </lineage>
</organism>
<dbReference type="GeneID" id="59331605"/>
<name>A0A8H6CAP9_9LECA</name>
<gene>
    <name evidence="2" type="ORF">HO133_003194</name>
</gene>
<dbReference type="AlphaFoldDB" id="A0A8H6CAP9"/>
<feature type="region of interest" description="Disordered" evidence="1">
    <location>
        <begin position="136"/>
        <end position="169"/>
    </location>
</feature>